<proteinExistence type="predicted"/>
<gene>
    <name evidence="1" type="ORF">SO802_023878</name>
</gene>
<evidence type="ECO:0000313" key="1">
    <source>
        <dbReference type="EMBL" id="KAK9994175.1"/>
    </source>
</evidence>
<comment type="caution">
    <text evidence="1">The sequence shown here is derived from an EMBL/GenBank/DDBJ whole genome shotgun (WGS) entry which is preliminary data.</text>
</comment>
<keyword evidence="2" id="KW-1185">Reference proteome</keyword>
<dbReference type="Proteomes" id="UP001459277">
    <property type="component" value="Unassembled WGS sequence"/>
</dbReference>
<protein>
    <submittedName>
        <fullName evidence="1">Uncharacterized protein</fullName>
    </submittedName>
</protein>
<evidence type="ECO:0000313" key="2">
    <source>
        <dbReference type="Proteomes" id="UP001459277"/>
    </source>
</evidence>
<reference evidence="1 2" key="1">
    <citation type="submission" date="2024-01" db="EMBL/GenBank/DDBJ databases">
        <title>A telomere-to-telomere, gap-free genome of sweet tea (Lithocarpus litseifolius).</title>
        <authorList>
            <person name="Zhou J."/>
        </authorList>
    </citation>
    <scope>NUCLEOTIDE SEQUENCE [LARGE SCALE GENOMIC DNA]</scope>
    <source>
        <strain evidence="1">Zhou-2022a</strain>
        <tissue evidence="1">Leaf</tissue>
    </source>
</reference>
<dbReference type="AlphaFoldDB" id="A0AAW2C7D9"/>
<sequence>MSLGFIKTKRKGLNPADGLTVVCRGELLLAAAATRRGDWGSALLGASSASPMSSPHRHRSSVRIPTTGIDSVGRWQWRCGRVSAGRFCRLR</sequence>
<dbReference type="EMBL" id="JAZDWU010000008">
    <property type="protein sequence ID" value="KAK9994175.1"/>
    <property type="molecule type" value="Genomic_DNA"/>
</dbReference>
<organism evidence="1 2">
    <name type="scientific">Lithocarpus litseifolius</name>
    <dbReference type="NCBI Taxonomy" id="425828"/>
    <lineage>
        <taxon>Eukaryota</taxon>
        <taxon>Viridiplantae</taxon>
        <taxon>Streptophyta</taxon>
        <taxon>Embryophyta</taxon>
        <taxon>Tracheophyta</taxon>
        <taxon>Spermatophyta</taxon>
        <taxon>Magnoliopsida</taxon>
        <taxon>eudicotyledons</taxon>
        <taxon>Gunneridae</taxon>
        <taxon>Pentapetalae</taxon>
        <taxon>rosids</taxon>
        <taxon>fabids</taxon>
        <taxon>Fagales</taxon>
        <taxon>Fagaceae</taxon>
        <taxon>Lithocarpus</taxon>
    </lineage>
</organism>
<accession>A0AAW2C7D9</accession>
<name>A0AAW2C7D9_9ROSI</name>